<feature type="coiled-coil region" evidence="1">
    <location>
        <begin position="69"/>
        <end position="96"/>
    </location>
</feature>
<dbReference type="EMBL" id="CP138858">
    <property type="protein sequence ID" value="WPJ97150.1"/>
    <property type="molecule type" value="Genomic_DNA"/>
</dbReference>
<evidence type="ECO:0000313" key="3">
    <source>
        <dbReference type="Proteomes" id="UP001324993"/>
    </source>
</evidence>
<keyword evidence="3" id="KW-1185">Reference proteome</keyword>
<protein>
    <submittedName>
        <fullName evidence="2">Uncharacterized protein</fullName>
    </submittedName>
</protein>
<reference evidence="2 3" key="1">
    <citation type="submission" date="2023-11" db="EMBL/GenBank/DDBJ databases">
        <title>Coraliomargarita sp. nov., isolated from marine algae.</title>
        <authorList>
            <person name="Lee J.K."/>
            <person name="Baek J.H."/>
            <person name="Kim J.M."/>
            <person name="Choi D.G."/>
            <person name="Jeon C.O."/>
        </authorList>
    </citation>
    <scope>NUCLEOTIDE SEQUENCE [LARGE SCALE GENOMIC DNA]</scope>
    <source>
        <strain evidence="2 3">J2-16</strain>
    </source>
</reference>
<proteinExistence type="predicted"/>
<keyword evidence="1" id="KW-0175">Coiled coil</keyword>
<name>A0ABZ0RQ96_9BACT</name>
<evidence type="ECO:0000256" key="1">
    <source>
        <dbReference type="SAM" id="Coils"/>
    </source>
</evidence>
<dbReference type="Proteomes" id="UP001324993">
    <property type="component" value="Chromosome"/>
</dbReference>
<sequence>MKPEAIHIMQSLFNILTHQYSDDPKVEFWFARDLQKLLGFARVRSKGDAALFGGHPTQAIKESSALLKALASAEDIKKLERRVKREEKKLEEGVGRLPEAGRYK</sequence>
<gene>
    <name evidence="2" type="ORF">SH580_05440</name>
</gene>
<evidence type="ECO:0000313" key="2">
    <source>
        <dbReference type="EMBL" id="WPJ97150.1"/>
    </source>
</evidence>
<accession>A0ABZ0RQ96</accession>
<organism evidence="2 3">
    <name type="scientific">Coraliomargarita algicola</name>
    <dbReference type="NCBI Taxonomy" id="3092156"/>
    <lineage>
        <taxon>Bacteria</taxon>
        <taxon>Pseudomonadati</taxon>
        <taxon>Verrucomicrobiota</taxon>
        <taxon>Opitutia</taxon>
        <taxon>Puniceicoccales</taxon>
        <taxon>Coraliomargaritaceae</taxon>
        <taxon>Coraliomargarita</taxon>
    </lineage>
</organism>